<dbReference type="SMART" id="SM00939">
    <property type="entry name" value="PepX_C"/>
    <property type="match status" value="1"/>
</dbReference>
<dbReference type="InterPro" id="IPR036259">
    <property type="entry name" value="MFS_trans_sf"/>
</dbReference>
<evidence type="ECO:0000256" key="3">
    <source>
        <dbReference type="ARBA" id="ARBA00023163"/>
    </source>
</evidence>
<keyword evidence="3" id="KW-0804">Transcription</keyword>
<dbReference type="Proteomes" id="UP000018001">
    <property type="component" value="Unassembled WGS sequence"/>
</dbReference>
<keyword evidence="6" id="KW-0812">Transmembrane</keyword>
<evidence type="ECO:0000259" key="7">
    <source>
        <dbReference type="SMART" id="SM00939"/>
    </source>
</evidence>
<dbReference type="GO" id="GO:0008270">
    <property type="term" value="F:zinc ion binding"/>
    <property type="evidence" value="ECO:0007669"/>
    <property type="project" value="InterPro"/>
</dbReference>
<evidence type="ECO:0000256" key="6">
    <source>
        <dbReference type="SAM" id="Phobius"/>
    </source>
</evidence>
<accession>V5GE84</accession>
<feature type="region of interest" description="Disordered" evidence="5">
    <location>
        <begin position="173"/>
        <end position="204"/>
    </location>
</feature>
<dbReference type="PANTHER" id="PTHR43056">
    <property type="entry name" value="PEPTIDASE S9 PROLYL OLIGOPEPTIDASE"/>
    <property type="match status" value="1"/>
</dbReference>
<dbReference type="Gene3D" id="1.10.3020.20">
    <property type="match status" value="1"/>
</dbReference>
<dbReference type="GO" id="GO:0006351">
    <property type="term" value="P:DNA-templated transcription"/>
    <property type="evidence" value="ECO:0007669"/>
    <property type="project" value="InterPro"/>
</dbReference>
<keyword evidence="6" id="KW-0472">Membrane</keyword>
<gene>
    <name evidence="8" type="ORF">PVAR5_7972</name>
</gene>
<dbReference type="InterPro" id="IPR029058">
    <property type="entry name" value="AB_hydrolase_fold"/>
</dbReference>
<dbReference type="Gene3D" id="3.40.50.1820">
    <property type="entry name" value="alpha/beta hydrolase"/>
    <property type="match status" value="1"/>
</dbReference>
<feature type="region of interest" description="Disordered" evidence="5">
    <location>
        <begin position="692"/>
        <end position="731"/>
    </location>
</feature>
<dbReference type="InterPro" id="IPR000383">
    <property type="entry name" value="Xaa-Pro-like_dom"/>
</dbReference>
<dbReference type="InterPro" id="IPR050585">
    <property type="entry name" value="Xaa-Pro_dipeptidyl-ppase/CocE"/>
</dbReference>
<keyword evidence="9" id="KW-1185">Reference proteome</keyword>
<dbReference type="InParanoid" id="V5GE84"/>
<dbReference type="CDD" id="cd00067">
    <property type="entry name" value="GAL4"/>
    <property type="match status" value="1"/>
</dbReference>
<protein>
    <submittedName>
        <fullName evidence="8">X-Pro dipeptidyl-peptidase protein</fullName>
    </submittedName>
</protein>
<dbReference type="eggNOG" id="ENOG502QZDY">
    <property type="taxonomic scope" value="Eukaryota"/>
</dbReference>
<feature type="domain" description="Xaa-Pro dipeptidyl-peptidase C-terminal" evidence="7">
    <location>
        <begin position="1077"/>
        <end position="1338"/>
    </location>
</feature>
<feature type="compositionally biased region" description="Polar residues" evidence="5">
    <location>
        <begin position="188"/>
        <end position="201"/>
    </location>
</feature>
<dbReference type="SUPFAM" id="SSF53474">
    <property type="entry name" value="alpha/beta-Hydrolases"/>
    <property type="match status" value="1"/>
</dbReference>
<dbReference type="SUPFAM" id="SSF103473">
    <property type="entry name" value="MFS general substrate transporter"/>
    <property type="match status" value="1"/>
</dbReference>
<evidence type="ECO:0000313" key="8">
    <source>
        <dbReference type="EMBL" id="GAD99262.1"/>
    </source>
</evidence>
<organism evidence="8 9">
    <name type="scientific">Byssochlamys spectabilis (strain No. 5 / NBRC 109023)</name>
    <name type="common">Paecilomyces variotii</name>
    <dbReference type="NCBI Taxonomy" id="1356009"/>
    <lineage>
        <taxon>Eukaryota</taxon>
        <taxon>Fungi</taxon>
        <taxon>Dikarya</taxon>
        <taxon>Ascomycota</taxon>
        <taxon>Pezizomycotina</taxon>
        <taxon>Eurotiomycetes</taxon>
        <taxon>Eurotiomycetidae</taxon>
        <taxon>Eurotiales</taxon>
        <taxon>Thermoascaceae</taxon>
        <taxon>Paecilomyces</taxon>
    </lineage>
</organism>
<reference evidence="9" key="1">
    <citation type="journal article" date="2014" name="Genome Announc.">
        <title>Draft genome sequence of the formaldehyde-resistant fungus Byssochlamys spectabilis No. 5 (anamorph Paecilomyces variotii No. 5) (NBRC109023).</title>
        <authorList>
            <person name="Oka T."/>
            <person name="Ekino K."/>
            <person name="Fukuda K."/>
            <person name="Nomura Y."/>
        </authorList>
    </citation>
    <scope>NUCLEOTIDE SEQUENCE [LARGE SCALE GENOMIC DNA]</scope>
    <source>
        <strain evidence="9">No. 5 / NBRC 109023</strain>
    </source>
</reference>
<keyword evidence="4" id="KW-0539">Nucleus</keyword>
<dbReference type="HOGENOM" id="CLU_258062_0_0_1"/>
<dbReference type="InterPro" id="IPR007219">
    <property type="entry name" value="XnlR_reg_dom"/>
</dbReference>
<dbReference type="InterPro" id="IPR005674">
    <property type="entry name" value="CocE/Ser_esterase"/>
</dbReference>
<comment type="caution">
    <text evidence="8">The sequence shown here is derived from an EMBL/GenBank/DDBJ whole genome shotgun (WGS) entry which is preliminary data.</text>
</comment>
<dbReference type="PANTHER" id="PTHR43056:SF10">
    <property type="entry name" value="COCE_NOND FAMILY, PUTATIVE (AFU_ORTHOLOGUE AFUA_7G00600)-RELATED"/>
    <property type="match status" value="1"/>
</dbReference>
<feature type="compositionally biased region" description="Polar residues" evidence="5">
    <location>
        <begin position="698"/>
        <end position="731"/>
    </location>
</feature>
<keyword evidence="1" id="KW-0378">Hydrolase</keyword>
<sequence length="1345" mass="150073">MKSDLSFYMLVVLNGASVPGRIIPGILADRFGGLELIITSCTIAGILAFVATVIDDLSSLVVFAILYGFVSGAVVSLPNAVVASLAPNMTLLRCTRDLPRCARCSRQDLNCHYPSPPDRKRLALQRLTTRSAKRQRLSPSEDMVQVFNIDNNPNFDTGRHQIRQGITSAKISTIGNPDASLPNDLPARSQSNHKSSTSSEALSIEPLPPRGLGLYMLDIFFSRHPSVSTAFHEKSLFEAYLADLLPEHVLKSIFALSSISMRNECSPSRPATNIKVISREVSDQWATEAGSYVLAKVDRPSLESVQCLVTLALYWFAMGEMDRTKIHARLAYMSVRLLGFHSQFKDPVLDDPTIALENEIKRRSFWSAWLINGIIPQNDTLTRSHATDAIGVPLPSSDGSFYCGKIAGSQKMDHSWSSIILPSDGDRNESSILAEIIKMFCVYFETQRFTVNSAQTSLSQKFERVSELYRRSKSLFAEIPQDLRFSGSFKGTKLGIIGRLFILHATYHLSIISLHKPLVPLFSGRGVDGAIHTEFMHSCAQLVIQHADAFSDMAEAYLIHMNCDSSYLPPFTGYSAFTVASIHAIIMHKHGKGPSSLKLRKRLLVDLVLLRDIGIFWAPLQRLWKNITPLISPIVSLAEVDDCRRNLGNAHQTNSKPPSLTGDNSIDVSEFSKPYPNFEKVSQLEYVIADGSEKTARRPSSPNSESVQPVIPSQDNEMPSSILNSELNGGNSLGPSYDETIPFTFEDDLFLSTLLDSDPTTHSTMSTAEDGHSYPYIFEKNVCVPLQNGGIIRCNVYRPYNTEKEEKCPVLVAYGPYGKDIPYEDFNPGSYRLVNPKHQTEQSAWETPTPSYWTAHGYAIVRADEVGTGQSPGFLSVLTSGNTFDAFYDLIEWASGQKWSTGKIGLLGVSYYAGTQWHVAAKSPKGLAAIVPWEGFTDVYRDASRHGGILSSTFFHRWWNNQVGNNQYGSARARQYGPEPQNAALDEKELERMRIEIPIDNREHRYRDDPRYAGVNLNLQDIKVPLLSVANWGGVGLHLRGNVNGFLHAASEFKYLRFIVGRHDLPFYLDEEVEIQRSFLDAFLKNDDRLGWAMKGKVPPVDLILREGDGGAQLRRRYELEWPIARTQYTNFYLTPNGTLLSGHPIVDVPQKLDYKALGTATSPQSVVFMTPPLDSDCEITGHITARLNVSVTACPWHPPPSDIDLFLTLRHLDSSGKELFYTGSFGEPIPVTKGWLRVSLRKINPNHPYHRSWLPHRDYYSADILPVIPNEVYEVDVELWPTNVIVKPGERLGLEVSSGDTAQTGAWEHNDPVDRKPETFNGVNHLHFSENHVNYITLPIIPAL</sequence>
<dbReference type="EMBL" id="BAUL01000289">
    <property type="protein sequence ID" value="GAD99262.1"/>
    <property type="molecule type" value="Genomic_DNA"/>
</dbReference>
<dbReference type="InterPro" id="IPR008979">
    <property type="entry name" value="Galactose-bd-like_sf"/>
</dbReference>
<dbReference type="Pfam" id="PF02129">
    <property type="entry name" value="Peptidase_S15"/>
    <property type="match status" value="1"/>
</dbReference>
<proteinExistence type="predicted"/>
<keyword evidence="2" id="KW-0805">Transcription regulation</keyword>
<dbReference type="GO" id="GO:0003677">
    <property type="term" value="F:DNA binding"/>
    <property type="evidence" value="ECO:0007669"/>
    <property type="project" value="InterPro"/>
</dbReference>
<dbReference type="InterPro" id="IPR001138">
    <property type="entry name" value="Zn2Cys6_DnaBD"/>
</dbReference>
<evidence type="ECO:0000256" key="1">
    <source>
        <dbReference type="ARBA" id="ARBA00022801"/>
    </source>
</evidence>
<dbReference type="CDD" id="cd12148">
    <property type="entry name" value="fungal_TF_MHR"/>
    <property type="match status" value="1"/>
</dbReference>
<evidence type="ECO:0000256" key="4">
    <source>
        <dbReference type="ARBA" id="ARBA00023242"/>
    </source>
</evidence>
<keyword evidence="6" id="KW-1133">Transmembrane helix</keyword>
<dbReference type="GO" id="GO:0000981">
    <property type="term" value="F:DNA-binding transcription factor activity, RNA polymerase II-specific"/>
    <property type="evidence" value="ECO:0007669"/>
    <property type="project" value="InterPro"/>
</dbReference>
<dbReference type="Pfam" id="PF04082">
    <property type="entry name" value="Fungal_trans"/>
    <property type="match status" value="1"/>
</dbReference>
<dbReference type="SUPFAM" id="SSF49785">
    <property type="entry name" value="Galactose-binding domain-like"/>
    <property type="match status" value="1"/>
</dbReference>
<dbReference type="GO" id="GO:0008239">
    <property type="term" value="F:dipeptidyl-peptidase activity"/>
    <property type="evidence" value="ECO:0007669"/>
    <property type="project" value="InterPro"/>
</dbReference>
<dbReference type="Gene3D" id="2.60.120.260">
    <property type="entry name" value="Galactose-binding domain-like"/>
    <property type="match status" value="1"/>
</dbReference>
<evidence type="ECO:0000256" key="2">
    <source>
        <dbReference type="ARBA" id="ARBA00023015"/>
    </source>
</evidence>
<name>V5GE84_BYSSN</name>
<dbReference type="Pfam" id="PF08530">
    <property type="entry name" value="PepX_C"/>
    <property type="match status" value="1"/>
</dbReference>
<feature type="transmembrane region" description="Helical" evidence="6">
    <location>
        <begin position="6"/>
        <end position="24"/>
    </location>
</feature>
<dbReference type="InterPro" id="IPR013736">
    <property type="entry name" value="Xaa-Pro_dipept_C"/>
</dbReference>
<feature type="transmembrane region" description="Helical" evidence="6">
    <location>
        <begin position="60"/>
        <end position="86"/>
    </location>
</feature>
<evidence type="ECO:0000313" key="9">
    <source>
        <dbReference type="Proteomes" id="UP000018001"/>
    </source>
</evidence>
<evidence type="ECO:0000256" key="5">
    <source>
        <dbReference type="SAM" id="MobiDB-lite"/>
    </source>
</evidence>
<feature type="transmembrane region" description="Helical" evidence="6">
    <location>
        <begin position="36"/>
        <end position="54"/>
    </location>
</feature>
<dbReference type="OrthoDB" id="416441at2759"/>
<dbReference type="NCBIfam" id="TIGR00976">
    <property type="entry name" value="CocE_NonD"/>
    <property type="match status" value="1"/>
</dbReference>